<accession>A0A9Q5I5A6</accession>
<protein>
    <recommendedName>
        <fullName evidence="3">Protein kinase domain-containing protein</fullName>
    </recommendedName>
</protein>
<dbReference type="Proteomes" id="UP000757232">
    <property type="component" value="Unassembled WGS sequence"/>
</dbReference>
<evidence type="ECO:0000313" key="1">
    <source>
        <dbReference type="EMBL" id="OCB91933.1"/>
    </source>
</evidence>
<gene>
    <name evidence="1" type="ORF">A7U60_g773</name>
</gene>
<proteinExistence type="predicted"/>
<dbReference type="OrthoDB" id="5327923at2759"/>
<evidence type="ECO:0000313" key="2">
    <source>
        <dbReference type="Proteomes" id="UP000757232"/>
    </source>
</evidence>
<dbReference type="EMBL" id="LNZH02000049">
    <property type="protein sequence ID" value="OCB91933.1"/>
    <property type="molecule type" value="Genomic_DNA"/>
</dbReference>
<evidence type="ECO:0008006" key="3">
    <source>
        <dbReference type="Google" id="ProtNLM"/>
    </source>
</evidence>
<dbReference type="AlphaFoldDB" id="A0A9Q5I5A6"/>
<comment type="caution">
    <text evidence="1">The sequence shown here is derived from an EMBL/GenBank/DDBJ whole genome shotgun (WGS) entry which is preliminary data.</text>
</comment>
<keyword evidence="2" id="KW-1185">Reference proteome</keyword>
<name>A0A9Q5I5A6_SANBA</name>
<sequence>MPFRRPDAFKVDKETDGTYVSFSYPKLPYNIDFETYRKTDPQWKKIVEWHNRRGEELPVGLFGSDLPCKERFIFAGWPRDPDGPTMAATPQGKVTGNGSPLWGATLYDFYRFHRHPKYLGLETISTGSKLAAWMKDIGELGAAPGQLKQAEMEDEPYELQVFDIGQYIEVLEEQVWKGRVGKTMQINRADSKVGTQLLYAPSEYPAPWPLRPFSAPLARFQRKLPHSSLPRKLIVHDPWNVLCVSEYECFEPKKNYKWGMKADIVRTYHLESAEDAHSEQGSRQDGERDISTQDCSVAHLYITPRRRIGRGHHSFVYQVELELPRNMLVQPKVCYECTKEVQRVVKSFSERNPQEEECFAVQAKNVSHNELSKNIPTIRPTDDLTMQRNYSQLFKEGRPFVESDREDPLFELMKYAYRQDRPPFCEHLERGIPAPPSQRVSVIAKLSLPDDEDADIRGHVQHLRREAENYQRFPSHMFEHWNGYNVLQPMHDPTPVGAVVPQFYGFYVPDKDSEPIKNGEYMSPILLLEHCGVQVNPTELSMNDRQECFSLIRRLHIAGYVHKSVYRRNFVMQYGPLQYSPFKRSKLHPRFRLIDFGRSFKYQESRALKEVSTEVEECKENLRLGFG</sequence>
<reference evidence="1" key="1">
    <citation type="submission" date="2016-06" db="EMBL/GenBank/DDBJ databases">
        <title>Draft Genome sequence of the fungus Inonotus baumii.</title>
        <authorList>
            <person name="Zhu H."/>
            <person name="Lin W."/>
        </authorList>
    </citation>
    <scope>NUCLEOTIDE SEQUENCE</scope>
    <source>
        <strain evidence="1">821</strain>
    </source>
</reference>
<organism evidence="1 2">
    <name type="scientific">Sanghuangporus baumii</name>
    <name type="common">Phellinus baumii</name>
    <dbReference type="NCBI Taxonomy" id="108892"/>
    <lineage>
        <taxon>Eukaryota</taxon>
        <taxon>Fungi</taxon>
        <taxon>Dikarya</taxon>
        <taxon>Basidiomycota</taxon>
        <taxon>Agaricomycotina</taxon>
        <taxon>Agaricomycetes</taxon>
        <taxon>Hymenochaetales</taxon>
        <taxon>Hymenochaetaceae</taxon>
        <taxon>Sanghuangporus</taxon>
    </lineage>
</organism>